<dbReference type="PANTHER" id="PTHR30582:SF33">
    <property type="entry name" value="EXPORTED PROTEIN"/>
    <property type="match status" value="1"/>
</dbReference>
<dbReference type="InterPro" id="IPR005490">
    <property type="entry name" value="LD_TPept_cat_dom"/>
</dbReference>
<evidence type="ECO:0000256" key="4">
    <source>
        <dbReference type="ARBA" id="ARBA00022984"/>
    </source>
</evidence>
<keyword evidence="10" id="KW-1185">Reference proteome</keyword>
<sequence>MRRQRSERSKFVSNKFIKGIIISFSTLLVLYLGISIYFTSHFYFGTALNGINITGKTAEEADKLLASRIESYSLQLEERGDTQEQINASDLGLKYTSDGKVQELKDNQNAFLWIFAPFINNNNEISGIISYDDAMLNKKIDQLDCVKGKNIVEPKNASLKYTESGYEIVDEVYGNKINKTALHDALVDAIQNNKTELNLDSSNVYENPKYTANSKEVLDAKDLADKYVSSKIDYTFGDNKSVELNGSTIHNWLEVNGNFELIFNESKVKNYVYSLGDKYNTTGITRDFKNSSGATIKVSGGDYGWHIDGSAETQDLIETIKNGQTVTKEPKYSQKAASHSSNDIGNTYVEVDLAKQHLWFYKNGSLVVEGNVVTGNAASADTITPPGVYLLKYKEKDTHLKGTDYNTPVSYWMPFNNNIGIHDAWWRPPTDFVATTYLGNGSHGCVNAPVELAKTIFENIEAGTPVVCY</sequence>
<feature type="active site" description="Proton donor/acceptor" evidence="6">
    <location>
        <position position="422"/>
    </location>
</feature>
<protein>
    <submittedName>
        <fullName evidence="9">L,D-transpeptidase/peptidoglycan binding protein</fullName>
    </submittedName>
</protein>
<keyword evidence="4 6" id="KW-0573">Peptidoglycan synthesis</keyword>
<keyword evidence="5 6" id="KW-0961">Cell wall biogenesis/degradation</keyword>
<dbReference type="SUPFAM" id="SSF141523">
    <property type="entry name" value="L,D-transpeptidase catalytic domain-like"/>
    <property type="match status" value="1"/>
</dbReference>
<keyword evidence="7" id="KW-0812">Transmembrane</keyword>
<feature type="domain" description="L,D-TPase catalytic" evidence="8">
    <location>
        <begin position="347"/>
        <end position="469"/>
    </location>
</feature>
<evidence type="ECO:0000256" key="1">
    <source>
        <dbReference type="ARBA" id="ARBA00004752"/>
    </source>
</evidence>
<reference evidence="9 10" key="1">
    <citation type="submission" date="2020-08" db="EMBL/GenBank/DDBJ databases">
        <title>A Genomic Blueprint of the Chicken Gut Microbiome.</title>
        <authorList>
            <person name="Gilroy R."/>
            <person name="Ravi A."/>
            <person name="Getino M."/>
            <person name="Pursley I."/>
            <person name="Horton D.L."/>
            <person name="Alikhan N.-F."/>
            <person name="Baker D."/>
            <person name="Gharbi K."/>
            <person name="Hall N."/>
            <person name="Watson M."/>
            <person name="Adriaenssens E.M."/>
            <person name="Foster-Nyarko E."/>
            <person name="Jarju S."/>
            <person name="Secka A."/>
            <person name="Antonio M."/>
            <person name="Oren A."/>
            <person name="Chaudhuri R."/>
            <person name="La Ragione R.M."/>
            <person name="Hildebrand F."/>
            <person name="Pallen M.J."/>
        </authorList>
    </citation>
    <scope>NUCLEOTIDE SEQUENCE [LARGE SCALE GENOMIC DNA]</scope>
    <source>
        <strain evidence="9 10">Sa3CVN1</strain>
    </source>
</reference>
<feature type="transmembrane region" description="Helical" evidence="7">
    <location>
        <begin position="20"/>
        <end position="44"/>
    </location>
</feature>
<keyword evidence="2" id="KW-0808">Transferase</keyword>
<feature type="active site" description="Nucleophile" evidence="6">
    <location>
        <position position="445"/>
    </location>
</feature>
<evidence type="ECO:0000259" key="8">
    <source>
        <dbReference type="PROSITE" id="PS52029"/>
    </source>
</evidence>
<keyword evidence="7" id="KW-1133">Transmembrane helix</keyword>
<evidence type="ECO:0000256" key="6">
    <source>
        <dbReference type="PROSITE-ProRule" id="PRU01373"/>
    </source>
</evidence>
<keyword evidence="7" id="KW-0472">Membrane</keyword>
<comment type="caution">
    <text evidence="9">The sequence shown here is derived from an EMBL/GenBank/DDBJ whole genome shotgun (WGS) entry which is preliminary data.</text>
</comment>
<comment type="pathway">
    <text evidence="1 6">Cell wall biogenesis; peptidoglycan biosynthesis.</text>
</comment>
<dbReference type="Pfam" id="PF03734">
    <property type="entry name" value="YkuD"/>
    <property type="match status" value="1"/>
</dbReference>
<dbReference type="InterPro" id="IPR022029">
    <property type="entry name" value="YoaR-like_PG-bd"/>
</dbReference>
<gene>
    <name evidence="9" type="ORF">H9661_09320</name>
</gene>
<dbReference type="InterPro" id="IPR038054">
    <property type="entry name" value="LD_TPept-like_central_sf"/>
</dbReference>
<keyword evidence="3 6" id="KW-0133">Cell shape</keyword>
<dbReference type="InterPro" id="IPR050979">
    <property type="entry name" value="LD-transpeptidase"/>
</dbReference>
<dbReference type="PROSITE" id="PS52029">
    <property type="entry name" value="LD_TPASE"/>
    <property type="match status" value="1"/>
</dbReference>
<evidence type="ECO:0000313" key="10">
    <source>
        <dbReference type="Proteomes" id="UP000627781"/>
    </source>
</evidence>
<organism evidence="9 10">
    <name type="scientific">Clostridium cibarium</name>
    <dbReference type="NCBI Taxonomy" id="2762247"/>
    <lineage>
        <taxon>Bacteria</taxon>
        <taxon>Bacillati</taxon>
        <taxon>Bacillota</taxon>
        <taxon>Clostridia</taxon>
        <taxon>Eubacteriales</taxon>
        <taxon>Clostridiaceae</taxon>
        <taxon>Clostridium</taxon>
    </lineage>
</organism>
<dbReference type="PANTHER" id="PTHR30582">
    <property type="entry name" value="L,D-TRANSPEPTIDASE"/>
    <property type="match status" value="1"/>
</dbReference>
<dbReference type="EMBL" id="JACSRA010000012">
    <property type="protein sequence ID" value="MBD7911555.1"/>
    <property type="molecule type" value="Genomic_DNA"/>
</dbReference>
<evidence type="ECO:0000256" key="2">
    <source>
        <dbReference type="ARBA" id="ARBA00022679"/>
    </source>
</evidence>
<evidence type="ECO:0000256" key="7">
    <source>
        <dbReference type="SAM" id="Phobius"/>
    </source>
</evidence>
<dbReference type="CDD" id="cd16913">
    <property type="entry name" value="YkuD_like"/>
    <property type="match status" value="1"/>
</dbReference>
<dbReference type="SUPFAM" id="SSF143985">
    <property type="entry name" value="L,D-transpeptidase pre-catalytic domain-like"/>
    <property type="match status" value="1"/>
</dbReference>
<dbReference type="RefSeq" id="WP_191768425.1">
    <property type="nucleotide sequence ID" value="NZ_JACSRA010000012.1"/>
</dbReference>
<evidence type="ECO:0000313" key="9">
    <source>
        <dbReference type="EMBL" id="MBD7911555.1"/>
    </source>
</evidence>
<dbReference type="Gene3D" id="3.10.20.800">
    <property type="match status" value="1"/>
</dbReference>
<proteinExistence type="predicted"/>
<dbReference type="Gene3D" id="2.40.440.10">
    <property type="entry name" value="L,D-transpeptidase catalytic domain-like"/>
    <property type="match status" value="1"/>
</dbReference>
<name>A0ABR8PTQ3_9CLOT</name>
<dbReference type="Pfam" id="PF12229">
    <property type="entry name" value="PG_binding_4"/>
    <property type="match status" value="2"/>
</dbReference>
<dbReference type="InterPro" id="IPR038063">
    <property type="entry name" value="Transpep_catalytic_dom"/>
</dbReference>
<accession>A0ABR8PTQ3</accession>
<dbReference type="Proteomes" id="UP000627781">
    <property type="component" value="Unassembled WGS sequence"/>
</dbReference>
<evidence type="ECO:0000256" key="3">
    <source>
        <dbReference type="ARBA" id="ARBA00022960"/>
    </source>
</evidence>
<evidence type="ECO:0000256" key="5">
    <source>
        <dbReference type="ARBA" id="ARBA00023316"/>
    </source>
</evidence>